<evidence type="ECO:0000313" key="7">
    <source>
        <dbReference type="EMBL" id="CEG06843.1"/>
    </source>
</evidence>
<dbReference type="RefSeq" id="WP_009337533.1">
    <property type="nucleotide sequence ID" value="NZ_CCAZ020000001.1"/>
</dbReference>
<evidence type="ECO:0000256" key="5">
    <source>
        <dbReference type="ARBA" id="ARBA00024722"/>
    </source>
</evidence>
<evidence type="ECO:0000256" key="1">
    <source>
        <dbReference type="ARBA" id="ARBA00005417"/>
    </source>
</evidence>
<keyword evidence="2" id="KW-0813">Transport</keyword>
<accession>A0A090N6H1</accession>
<gene>
    <name evidence="7" type="primary">cmpD_1</name>
    <name evidence="7" type="ORF">BN961_00214</name>
</gene>
<reference evidence="7 8" key="1">
    <citation type="journal article" date="2014" name="Genome Announc.">
        <title>Genome Sequence of Afipia felis Strain 76713, Isolated in Hospital Water Using an Amoeba Co-Culture Procedure.</title>
        <authorList>
            <person name="Benamar S."/>
            <person name="La Scola B."/>
            <person name="Croce O."/>
        </authorList>
    </citation>
    <scope>NUCLEOTIDE SEQUENCE [LARGE SCALE GENOMIC DNA]</scope>
    <source>
        <strain evidence="7 8">76713</strain>
    </source>
</reference>
<feature type="domain" description="ABC transporter" evidence="6">
    <location>
        <begin position="28"/>
        <end position="259"/>
    </location>
</feature>
<dbReference type="InterPro" id="IPR017871">
    <property type="entry name" value="ABC_transporter-like_CS"/>
</dbReference>
<dbReference type="PROSITE" id="PS00211">
    <property type="entry name" value="ABC_TRANSPORTER_1"/>
    <property type="match status" value="1"/>
</dbReference>
<dbReference type="Proteomes" id="UP000035762">
    <property type="component" value="Unassembled WGS sequence"/>
</dbReference>
<dbReference type="CDD" id="cd03293">
    <property type="entry name" value="ABC_NrtD_SsuB_transporters"/>
    <property type="match status" value="1"/>
</dbReference>
<keyword evidence="4 7" id="KW-0067">ATP-binding</keyword>
<organism evidence="7 8">
    <name type="scientific">Afipia felis</name>
    <name type="common">Cat scratch disease bacillus</name>
    <dbReference type="NCBI Taxonomy" id="1035"/>
    <lineage>
        <taxon>Bacteria</taxon>
        <taxon>Pseudomonadati</taxon>
        <taxon>Pseudomonadota</taxon>
        <taxon>Alphaproteobacteria</taxon>
        <taxon>Hyphomicrobiales</taxon>
        <taxon>Nitrobacteraceae</taxon>
        <taxon>Afipia</taxon>
    </lineage>
</organism>
<dbReference type="AlphaFoldDB" id="A0A090N6H1"/>
<evidence type="ECO:0000256" key="2">
    <source>
        <dbReference type="ARBA" id="ARBA00022448"/>
    </source>
</evidence>
<dbReference type="GO" id="GO:0005524">
    <property type="term" value="F:ATP binding"/>
    <property type="evidence" value="ECO:0007669"/>
    <property type="project" value="UniProtKB-KW"/>
</dbReference>
<dbReference type="STRING" id="1035.BN961_00214"/>
<sequence length="288" mass="32541">MREAVRKDNVMIMDTPILAGRQREDIQIKVEGVQKRFGTAEDTVTALKDINLEISDGEFVCLLGPSGCGKSTLLNAIAGFSPPTEGRITVEGKDVVAPGPDRGMVFQEYALFPWMTVRQNIAFGLEIQKRPLAEIDERTETLMHKLKLQDFKDRFPKDLSGGMRQRVAIARVLALNSPIMLMDEPFGALDALTRRSLQDELLRIWAELKKTIIFVTHSIDESIYLADRIIVMTYRPGTVKADVRVEIERPRDSTRAEFNDLKKYLTSLVMKEQERFAEDEGKLAGLRG</sequence>
<name>A0A090N6H1_AFIFE</name>
<dbReference type="InterPro" id="IPR027417">
    <property type="entry name" value="P-loop_NTPase"/>
</dbReference>
<dbReference type="PANTHER" id="PTHR42788:SF13">
    <property type="entry name" value="ALIPHATIC SULFONATES IMPORT ATP-BINDING PROTEIN SSUB"/>
    <property type="match status" value="1"/>
</dbReference>
<comment type="similarity">
    <text evidence="1">Belongs to the ABC transporter superfamily.</text>
</comment>
<dbReference type="InterPro" id="IPR050166">
    <property type="entry name" value="ABC_transporter_ATP-bind"/>
</dbReference>
<comment type="caution">
    <text evidence="7">The sequence shown here is derived from an EMBL/GenBank/DDBJ whole genome shotgun (WGS) entry which is preliminary data.</text>
</comment>
<evidence type="ECO:0000259" key="6">
    <source>
        <dbReference type="PROSITE" id="PS50893"/>
    </source>
</evidence>
<dbReference type="PROSITE" id="PS50893">
    <property type="entry name" value="ABC_TRANSPORTER_2"/>
    <property type="match status" value="1"/>
</dbReference>
<dbReference type="SMART" id="SM00382">
    <property type="entry name" value="AAA"/>
    <property type="match status" value="1"/>
</dbReference>
<dbReference type="SUPFAM" id="SSF52540">
    <property type="entry name" value="P-loop containing nucleoside triphosphate hydrolases"/>
    <property type="match status" value="1"/>
</dbReference>
<dbReference type="Pfam" id="PF00005">
    <property type="entry name" value="ABC_tran"/>
    <property type="match status" value="1"/>
</dbReference>
<keyword evidence="8" id="KW-1185">Reference proteome</keyword>
<dbReference type="GO" id="GO:0016887">
    <property type="term" value="F:ATP hydrolysis activity"/>
    <property type="evidence" value="ECO:0007669"/>
    <property type="project" value="InterPro"/>
</dbReference>
<evidence type="ECO:0000313" key="8">
    <source>
        <dbReference type="Proteomes" id="UP000035762"/>
    </source>
</evidence>
<evidence type="ECO:0000256" key="3">
    <source>
        <dbReference type="ARBA" id="ARBA00022741"/>
    </source>
</evidence>
<dbReference type="GO" id="GO:0015697">
    <property type="term" value="P:quaternary ammonium group transport"/>
    <property type="evidence" value="ECO:0007669"/>
    <property type="project" value="UniProtKB-ARBA"/>
</dbReference>
<dbReference type="InterPro" id="IPR003439">
    <property type="entry name" value="ABC_transporter-like_ATP-bd"/>
</dbReference>
<dbReference type="EMBL" id="CCAZ020000001">
    <property type="protein sequence ID" value="CEG06843.1"/>
    <property type="molecule type" value="Genomic_DNA"/>
</dbReference>
<dbReference type="FunFam" id="3.40.50.300:FF:000425">
    <property type="entry name" value="Probable ABC transporter, ATP-binding subunit"/>
    <property type="match status" value="1"/>
</dbReference>
<evidence type="ECO:0000256" key="4">
    <source>
        <dbReference type="ARBA" id="ARBA00022840"/>
    </source>
</evidence>
<comment type="function">
    <text evidence="5">Involved in beta-(1--&gt;2)glucan export. Transmembrane domains (TMD) form a pore in the inner membrane and the ATP-binding domain (NBD) is responsible for energy generation.</text>
</comment>
<dbReference type="Gene3D" id="3.40.50.300">
    <property type="entry name" value="P-loop containing nucleotide triphosphate hydrolases"/>
    <property type="match status" value="1"/>
</dbReference>
<proteinExistence type="inferred from homology"/>
<dbReference type="PANTHER" id="PTHR42788">
    <property type="entry name" value="TAURINE IMPORT ATP-BINDING PROTEIN-RELATED"/>
    <property type="match status" value="1"/>
</dbReference>
<dbReference type="InterPro" id="IPR003593">
    <property type="entry name" value="AAA+_ATPase"/>
</dbReference>
<keyword evidence="3" id="KW-0547">Nucleotide-binding</keyword>
<protein>
    <submittedName>
        <fullName evidence="7">Bicarbonate transport ATP-binding protein CmpD</fullName>
    </submittedName>
</protein>